<dbReference type="AlphaFoldDB" id="A0A813C2C7"/>
<dbReference type="EMBL" id="CAJNJA010085393">
    <property type="protein sequence ID" value="CAE7938048.1"/>
    <property type="molecule type" value="Genomic_DNA"/>
</dbReference>
<evidence type="ECO:0000313" key="1">
    <source>
        <dbReference type="EMBL" id="CAE7938048.1"/>
    </source>
</evidence>
<name>A0A813C2C7_9DINO</name>
<reference evidence="1" key="1">
    <citation type="submission" date="2021-02" db="EMBL/GenBank/DDBJ databases">
        <authorList>
            <person name="Dougan E. K."/>
            <person name="Rhodes N."/>
            <person name="Thang M."/>
            <person name="Chan C."/>
        </authorList>
    </citation>
    <scope>NUCLEOTIDE SEQUENCE</scope>
</reference>
<evidence type="ECO:0000313" key="2">
    <source>
        <dbReference type="Proteomes" id="UP000601435"/>
    </source>
</evidence>
<protein>
    <submittedName>
        <fullName evidence="1">Uncharacterized protein</fullName>
    </submittedName>
</protein>
<proteinExistence type="predicted"/>
<sequence length="377" mass="42688">MYADEIKPGNVLRPDKGREQLCFYWTLKELPSWFVSRDQGWFFFGCFPTSMIGNVAGGYSFLFSLMVECFFDLQQDKLNFGTGIPLSKTSGSFVFKPKFGFFLADAKALKQLWNLSGENGTKPCFCCANVVGRIEAEGLVNHEYLVHVSSCEQDRFQLHTPETGATMVRDLAALAGRPAEQKKLGQVCGLQYHENGALWHPRLQLNHISQTMYDWMHVLVTSSAVGQYQVNEFAKELKQSWHVSLEYLDHFAQTFQLPACYTALPKKFFRDRVCMEANSCIRCFGSEMLVAVRILVALVQTVLDPAGVLPEHCRCMKLLGDILDILSSSVASPARRAVALEEAVSAHRPLFAELYPDCRKPKFHWLHHVPAQVRKFD</sequence>
<keyword evidence="2" id="KW-1185">Reference proteome</keyword>
<dbReference type="OrthoDB" id="421584at2759"/>
<gene>
    <name evidence="1" type="ORF">SNEC2469_LOCUS33002</name>
</gene>
<accession>A0A813C2C7</accession>
<dbReference type="Proteomes" id="UP000601435">
    <property type="component" value="Unassembled WGS sequence"/>
</dbReference>
<feature type="non-terminal residue" evidence="1">
    <location>
        <position position="1"/>
    </location>
</feature>
<organism evidence="1 2">
    <name type="scientific">Symbiodinium necroappetens</name>
    <dbReference type="NCBI Taxonomy" id="1628268"/>
    <lineage>
        <taxon>Eukaryota</taxon>
        <taxon>Sar</taxon>
        <taxon>Alveolata</taxon>
        <taxon>Dinophyceae</taxon>
        <taxon>Suessiales</taxon>
        <taxon>Symbiodiniaceae</taxon>
        <taxon>Symbiodinium</taxon>
    </lineage>
</organism>
<comment type="caution">
    <text evidence="1">The sequence shown here is derived from an EMBL/GenBank/DDBJ whole genome shotgun (WGS) entry which is preliminary data.</text>
</comment>